<proteinExistence type="inferred from homology"/>
<keyword evidence="3" id="KW-0378">Hydrolase</keyword>
<keyword evidence="3" id="KW-0645">Protease</keyword>
<keyword evidence="6" id="KW-1185">Reference proteome</keyword>
<dbReference type="Gene3D" id="3.40.50.1460">
    <property type="match status" value="1"/>
</dbReference>
<dbReference type="Pfam" id="PF00656">
    <property type="entry name" value="Peptidase_C14"/>
    <property type="match status" value="1"/>
</dbReference>
<feature type="domain" description="Peptidase C14 caspase" evidence="4">
    <location>
        <begin position="2"/>
        <end position="235"/>
    </location>
</feature>
<gene>
    <name evidence="5" type="ORF">VKT23_006518</name>
</gene>
<keyword evidence="2" id="KW-0053">Apoptosis</keyword>
<dbReference type="PANTHER" id="PTHR48104">
    <property type="entry name" value="METACASPASE-4"/>
    <property type="match status" value="1"/>
</dbReference>
<organism evidence="5 6">
    <name type="scientific">Marasmiellus scandens</name>
    <dbReference type="NCBI Taxonomy" id="2682957"/>
    <lineage>
        <taxon>Eukaryota</taxon>
        <taxon>Fungi</taxon>
        <taxon>Dikarya</taxon>
        <taxon>Basidiomycota</taxon>
        <taxon>Agaricomycotina</taxon>
        <taxon>Agaricomycetes</taxon>
        <taxon>Agaricomycetidae</taxon>
        <taxon>Agaricales</taxon>
        <taxon>Marasmiineae</taxon>
        <taxon>Omphalotaceae</taxon>
        <taxon>Marasmiellus</taxon>
    </lineage>
</organism>
<evidence type="ECO:0000259" key="4">
    <source>
        <dbReference type="Pfam" id="PF00656"/>
    </source>
</evidence>
<keyword evidence="3" id="KW-0788">Thiol protease</keyword>
<comment type="similarity">
    <text evidence="1">Belongs to the peptidase C14B family.</text>
</comment>
<accession>A0ABR1JUC2</accession>
<sequence>MFALLIGINKYQDEDNILPLKAAVADAEKMKRLLLSLGAADRNIVTLFNKDATRSAILDELTELANNNQIQHDDPILIYFAGHGSEVAVPNGWPTPNGKLQVILPYDCISNNRNLSEGEGQAIFDVVLGQHIREIARNKGTNIVDTCHSGSGTRDAIMPEVRIRGTNLGNHELYDRDIRRHTHLEGLANHVLLAASASGGQAYEDDDSGHFTAAIIKIISNSGISMTSADLIRRIPPMTPRQNPRCESTHCDRLLFTSDAYMNRKLFIVVFQNESHRYVLKAGEVNGIVVDDVFNVYVDKGLCREGFYGVFTVESSGVAESYLKPAPGYNPRQPSCRFGFARQQKGKGKRLSLHHYSALQFPEWFTKQMSIDEDYELCPLLESKPGNGPHLIVETDGNEIRFQAVDDTSFPSLDRIIAKFHSFHPSFHRPSSDDQVSQEVCSKKLPRVLSTAAGFFWNLCRQPTLEFYHSSLEQFVQLGCFELDNFLRKPIGANLAKDWAITINNTRATYGFNIRVSKECPGSLFCALFYFDVYKLEIVKIYHPPVTATCNSVPEEDPDTCIRPGGYLHIGYGNTGWSPLGFSIREGQEVDVGYLVLYISTTYTDCEHIGEPSPFTDTPATGGRSYQSRGLKFVPSTERSDFWTKKRIPVVVKGGT</sequence>
<dbReference type="PANTHER" id="PTHR48104:SF30">
    <property type="entry name" value="METACASPASE-1"/>
    <property type="match status" value="1"/>
</dbReference>
<name>A0ABR1JUC2_9AGAR</name>
<dbReference type="Proteomes" id="UP001498398">
    <property type="component" value="Unassembled WGS sequence"/>
</dbReference>
<dbReference type="EMBL" id="JBANRG010000008">
    <property type="protein sequence ID" value="KAK7464351.1"/>
    <property type="molecule type" value="Genomic_DNA"/>
</dbReference>
<dbReference type="InterPro" id="IPR011600">
    <property type="entry name" value="Pept_C14_caspase"/>
</dbReference>
<evidence type="ECO:0000313" key="5">
    <source>
        <dbReference type="EMBL" id="KAK7464351.1"/>
    </source>
</evidence>
<evidence type="ECO:0000313" key="6">
    <source>
        <dbReference type="Proteomes" id="UP001498398"/>
    </source>
</evidence>
<protein>
    <recommendedName>
        <fullName evidence="4">Peptidase C14 caspase domain-containing protein</fullName>
    </recommendedName>
</protein>
<reference evidence="5 6" key="1">
    <citation type="submission" date="2024-01" db="EMBL/GenBank/DDBJ databases">
        <title>A draft genome for the cacao thread blight pathogen Marasmiellus scandens.</title>
        <authorList>
            <person name="Baruah I.K."/>
            <person name="Leung J."/>
            <person name="Bukari Y."/>
            <person name="Amoako-Attah I."/>
            <person name="Meinhardt L.W."/>
            <person name="Bailey B.A."/>
            <person name="Cohen S.P."/>
        </authorList>
    </citation>
    <scope>NUCLEOTIDE SEQUENCE [LARGE SCALE GENOMIC DNA]</scope>
    <source>
        <strain evidence="5 6">GH-19</strain>
    </source>
</reference>
<evidence type="ECO:0000256" key="2">
    <source>
        <dbReference type="ARBA" id="ARBA00022703"/>
    </source>
</evidence>
<dbReference type="InterPro" id="IPR029030">
    <property type="entry name" value="Caspase-like_dom_sf"/>
</dbReference>
<comment type="caution">
    <text evidence="5">The sequence shown here is derived from an EMBL/GenBank/DDBJ whole genome shotgun (WGS) entry which is preliminary data.</text>
</comment>
<dbReference type="SUPFAM" id="SSF52129">
    <property type="entry name" value="Caspase-like"/>
    <property type="match status" value="1"/>
</dbReference>
<dbReference type="InterPro" id="IPR050452">
    <property type="entry name" value="Metacaspase"/>
</dbReference>
<evidence type="ECO:0000256" key="1">
    <source>
        <dbReference type="ARBA" id="ARBA00009005"/>
    </source>
</evidence>
<evidence type="ECO:0000256" key="3">
    <source>
        <dbReference type="ARBA" id="ARBA00022807"/>
    </source>
</evidence>